<comment type="subcellular location">
    <subcellularLocation>
        <location evidence="1">Membrane</location>
        <topology evidence="1">Single-pass membrane protein</topology>
    </subcellularLocation>
</comment>
<dbReference type="PROSITE" id="PS50405">
    <property type="entry name" value="GST_CTER"/>
    <property type="match status" value="1"/>
</dbReference>
<keyword evidence="5" id="KW-0808">Transferase</keyword>
<evidence type="ECO:0000256" key="15">
    <source>
        <dbReference type="ARBA" id="ARBA00024167"/>
    </source>
</evidence>
<dbReference type="FunFam" id="1.20.1050.10:FF:000029">
    <property type="entry name" value="Glutathione S-transferase DHAR3, chloroplastic"/>
    <property type="match status" value="1"/>
</dbReference>
<dbReference type="Pfam" id="PF13410">
    <property type="entry name" value="GST_C_2"/>
    <property type="match status" value="1"/>
</dbReference>
<evidence type="ECO:0000256" key="6">
    <source>
        <dbReference type="ARBA" id="ARBA00022692"/>
    </source>
</evidence>
<dbReference type="EnsemblMetazoa" id="XM_030994801">
    <property type="protein sequence ID" value="XP_030850661"/>
    <property type="gene ID" value="LOC115928084"/>
</dbReference>
<dbReference type="GeneID" id="115928084"/>
<evidence type="ECO:0000256" key="17">
    <source>
        <dbReference type="ARBA" id="ARBA00047960"/>
    </source>
</evidence>
<evidence type="ECO:0000256" key="18">
    <source>
        <dbReference type="SAM" id="MobiDB-lite"/>
    </source>
</evidence>
<evidence type="ECO:0000256" key="11">
    <source>
        <dbReference type="ARBA" id="ARBA00023136"/>
    </source>
</evidence>
<evidence type="ECO:0000256" key="3">
    <source>
        <dbReference type="ARBA" id="ARBA00012452"/>
    </source>
</evidence>
<reference evidence="21" key="1">
    <citation type="submission" date="2015-02" db="EMBL/GenBank/DDBJ databases">
        <title>Genome sequencing for Strongylocentrotus purpuratus.</title>
        <authorList>
            <person name="Murali S."/>
            <person name="Liu Y."/>
            <person name="Vee V."/>
            <person name="English A."/>
            <person name="Wang M."/>
            <person name="Skinner E."/>
            <person name="Han Y."/>
            <person name="Muzny D.M."/>
            <person name="Worley K.C."/>
            <person name="Gibbs R.A."/>
        </authorList>
    </citation>
    <scope>NUCLEOTIDE SEQUENCE</scope>
</reference>
<evidence type="ECO:0000256" key="9">
    <source>
        <dbReference type="ARBA" id="ARBA00023002"/>
    </source>
</evidence>
<dbReference type="GO" id="GO:0034707">
    <property type="term" value="C:chloride channel complex"/>
    <property type="evidence" value="ECO:0007669"/>
    <property type="project" value="UniProtKB-KW"/>
</dbReference>
<dbReference type="GO" id="GO:0004364">
    <property type="term" value="F:glutathione transferase activity"/>
    <property type="evidence" value="ECO:0007669"/>
    <property type="project" value="UniProtKB-EC"/>
</dbReference>
<keyword evidence="7" id="KW-0813">Transport</keyword>
<dbReference type="InterPro" id="IPR010987">
    <property type="entry name" value="Glutathione-S-Trfase_C-like"/>
</dbReference>
<comment type="catalytic activity">
    <reaction evidence="17">
        <text>RX + glutathione = an S-substituted glutathione + a halide anion + H(+)</text>
        <dbReference type="Rhea" id="RHEA:16437"/>
        <dbReference type="ChEBI" id="CHEBI:15378"/>
        <dbReference type="ChEBI" id="CHEBI:16042"/>
        <dbReference type="ChEBI" id="CHEBI:17792"/>
        <dbReference type="ChEBI" id="CHEBI:57925"/>
        <dbReference type="ChEBI" id="CHEBI:90779"/>
        <dbReference type="EC" id="2.5.1.18"/>
    </reaction>
</comment>
<keyword evidence="14" id="KW-0407">Ion channel</keyword>
<feature type="compositionally biased region" description="Acidic residues" evidence="18">
    <location>
        <begin position="18"/>
        <end position="48"/>
    </location>
</feature>
<evidence type="ECO:0000259" key="19">
    <source>
        <dbReference type="PROSITE" id="PS50405"/>
    </source>
</evidence>
<dbReference type="AlphaFoldDB" id="A0A7M7PIB2"/>
<evidence type="ECO:0000256" key="7">
    <source>
        <dbReference type="ARBA" id="ARBA00022882"/>
    </source>
</evidence>
<comment type="catalytic activity">
    <reaction evidence="15">
        <text>chloride(in) = chloride(out)</text>
        <dbReference type="Rhea" id="RHEA:29823"/>
        <dbReference type="ChEBI" id="CHEBI:17996"/>
    </reaction>
</comment>
<dbReference type="InterPro" id="IPR053823">
    <property type="entry name" value="CLIC_N"/>
</dbReference>
<keyword evidence="10" id="KW-0406">Ion transport</keyword>
<dbReference type="FunCoup" id="A0A7M7PIB2">
    <property type="interactions" value="2254"/>
</dbReference>
<protein>
    <recommendedName>
        <fullName evidence="3">glutathione transferase</fullName>
        <ecNumber evidence="3">2.5.1.18</ecNumber>
    </recommendedName>
</protein>
<dbReference type="InterPro" id="IPR036282">
    <property type="entry name" value="Glutathione-S-Trfase_C_sf"/>
</dbReference>
<evidence type="ECO:0000313" key="20">
    <source>
        <dbReference type="EnsemblMetazoa" id="XP_030850661"/>
    </source>
</evidence>
<dbReference type="Gene3D" id="3.40.30.10">
    <property type="entry name" value="Glutaredoxin"/>
    <property type="match status" value="1"/>
</dbReference>
<sequence length="318" mass="35647">MNGEEVENVEQLDNMKIEDEEEIVTNEEENATYEEEDAPNEVQEEETSDTAAGDANGNGDGDGAEPETTETAAPDTNGDGAEQEEDSGDQPITLYIKAGVTSKIADCPLCQRLFMIIVLKKIKYQVCTVNKEILPAEYKKILGNTPPPVLVDPNVQTDNALGKVIDDIIKAEHYLESVFQPKLENANPAAKKVGSNIFSKFSALMKNQDKSKKEVLINRLRGELKKLDDFLKDTSEDDELSPGRCLEGDNFTLADCDLLPKLHRVEVACKFFKFEGVMDGFDAVQRYLDAWKETPVYHIIKYDEKEVFNTYRFVVMKS</sequence>
<proteinExistence type="inferred from homology"/>
<feature type="domain" description="GST C-terminal" evidence="19">
    <location>
        <begin position="166"/>
        <end position="313"/>
    </location>
</feature>
<dbReference type="InterPro" id="IPR002946">
    <property type="entry name" value="CLIC"/>
</dbReference>
<dbReference type="GO" id="GO:0005254">
    <property type="term" value="F:chloride channel activity"/>
    <property type="evidence" value="ECO:0000318"/>
    <property type="project" value="GO_Central"/>
</dbReference>
<keyword evidence="6" id="KW-0812">Transmembrane</keyword>
<dbReference type="OMA" id="DEYLMRP"/>
<dbReference type="InterPro" id="IPR036249">
    <property type="entry name" value="Thioredoxin-like_sf"/>
</dbReference>
<keyword evidence="8" id="KW-1133">Transmembrane helix</keyword>
<dbReference type="Gene3D" id="1.20.1050.10">
    <property type="match status" value="1"/>
</dbReference>
<dbReference type="KEGG" id="spu:115928084"/>
<accession>A0A7M7PIB2</accession>
<dbReference type="Pfam" id="PF22441">
    <property type="entry name" value="CLIC-like_N"/>
    <property type="match status" value="1"/>
</dbReference>
<evidence type="ECO:0000256" key="8">
    <source>
        <dbReference type="ARBA" id="ARBA00022989"/>
    </source>
</evidence>
<keyword evidence="12" id="KW-0869">Chloride channel</keyword>
<keyword evidence="11" id="KW-0472">Membrane</keyword>
<dbReference type="PANTHER" id="PTHR43920:SF5">
    <property type="entry name" value="CHLORIDE INTRACELLULAR CHANNEL CLIC"/>
    <property type="match status" value="1"/>
</dbReference>
<keyword evidence="7" id="KW-0851">Voltage-gated channel</keyword>
<dbReference type="SUPFAM" id="SSF52833">
    <property type="entry name" value="Thioredoxin-like"/>
    <property type="match status" value="1"/>
</dbReference>
<name>A0A7M7PIB2_STRPU</name>
<dbReference type="OrthoDB" id="1935530at2759"/>
<dbReference type="Proteomes" id="UP000007110">
    <property type="component" value="Unassembled WGS sequence"/>
</dbReference>
<evidence type="ECO:0000313" key="21">
    <source>
        <dbReference type="Proteomes" id="UP000007110"/>
    </source>
</evidence>
<dbReference type="GO" id="GO:0009636">
    <property type="term" value="P:response to toxic substance"/>
    <property type="evidence" value="ECO:0007669"/>
    <property type="project" value="UniProtKB-KW"/>
</dbReference>
<keyword evidence="13" id="KW-0868">Chloride</keyword>
<dbReference type="GO" id="GO:0005737">
    <property type="term" value="C:cytoplasm"/>
    <property type="evidence" value="ECO:0000318"/>
    <property type="project" value="GO_Central"/>
</dbReference>
<evidence type="ECO:0000256" key="2">
    <source>
        <dbReference type="ARBA" id="ARBA00007655"/>
    </source>
</evidence>
<keyword evidence="9" id="KW-0560">Oxidoreductase</keyword>
<comment type="similarity">
    <text evidence="2">Belongs to the chloride channel CLIC family.</text>
</comment>
<dbReference type="EC" id="2.5.1.18" evidence="3"/>
<comment type="similarity">
    <text evidence="16">Belongs to the GST superfamily. DHAR family.</text>
</comment>
<keyword evidence="4" id="KW-0216">Detoxification</keyword>
<dbReference type="PANTHER" id="PTHR43920">
    <property type="entry name" value="CHLORIDE INTRACELLULAR CHANNEL, ISOFORM A"/>
    <property type="match status" value="1"/>
</dbReference>
<dbReference type="GO" id="GO:0016491">
    <property type="term" value="F:oxidoreductase activity"/>
    <property type="evidence" value="ECO:0007669"/>
    <property type="project" value="UniProtKB-KW"/>
</dbReference>
<dbReference type="PRINTS" id="PR01263">
    <property type="entry name" value="INTCLCHANNEL"/>
</dbReference>
<dbReference type="GO" id="GO:0006821">
    <property type="term" value="P:chloride transport"/>
    <property type="evidence" value="ECO:0000318"/>
    <property type="project" value="GO_Central"/>
</dbReference>
<evidence type="ECO:0000256" key="4">
    <source>
        <dbReference type="ARBA" id="ARBA00022575"/>
    </source>
</evidence>
<keyword evidence="21" id="KW-1185">Reference proteome</keyword>
<evidence type="ECO:0000256" key="5">
    <source>
        <dbReference type="ARBA" id="ARBA00022679"/>
    </source>
</evidence>
<dbReference type="InParanoid" id="A0A7M7PIB2"/>
<evidence type="ECO:0000256" key="12">
    <source>
        <dbReference type="ARBA" id="ARBA00023173"/>
    </source>
</evidence>
<evidence type="ECO:0000256" key="16">
    <source>
        <dbReference type="ARBA" id="ARBA00024194"/>
    </source>
</evidence>
<dbReference type="RefSeq" id="XP_030850661.1">
    <property type="nucleotide sequence ID" value="XM_030994801.1"/>
</dbReference>
<dbReference type="SUPFAM" id="SSF47616">
    <property type="entry name" value="GST C-terminal domain-like"/>
    <property type="match status" value="1"/>
</dbReference>
<evidence type="ECO:0000256" key="10">
    <source>
        <dbReference type="ARBA" id="ARBA00023065"/>
    </source>
</evidence>
<dbReference type="GO" id="GO:0016020">
    <property type="term" value="C:membrane"/>
    <property type="evidence" value="ECO:0000318"/>
    <property type="project" value="GO_Central"/>
</dbReference>
<evidence type="ECO:0000256" key="13">
    <source>
        <dbReference type="ARBA" id="ARBA00023214"/>
    </source>
</evidence>
<evidence type="ECO:0000256" key="14">
    <source>
        <dbReference type="ARBA" id="ARBA00023303"/>
    </source>
</evidence>
<organism evidence="20 21">
    <name type="scientific">Strongylocentrotus purpuratus</name>
    <name type="common">Purple sea urchin</name>
    <dbReference type="NCBI Taxonomy" id="7668"/>
    <lineage>
        <taxon>Eukaryota</taxon>
        <taxon>Metazoa</taxon>
        <taxon>Echinodermata</taxon>
        <taxon>Eleutherozoa</taxon>
        <taxon>Echinozoa</taxon>
        <taxon>Echinoidea</taxon>
        <taxon>Euechinoidea</taxon>
        <taxon>Echinacea</taxon>
        <taxon>Camarodonta</taxon>
        <taxon>Echinidea</taxon>
        <taxon>Strongylocentrotidae</taxon>
        <taxon>Strongylocentrotus</taxon>
    </lineage>
</organism>
<evidence type="ECO:0000256" key="1">
    <source>
        <dbReference type="ARBA" id="ARBA00004167"/>
    </source>
</evidence>
<feature type="region of interest" description="Disordered" evidence="18">
    <location>
        <begin position="1"/>
        <end position="90"/>
    </location>
</feature>
<feature type="compositionally biased region" description="Acidic residues" evidence="18">
    <location>
        <begin position="1"/>
        <end position="10"/>
    </location>
</feature>
<reference evidence="20" key="2">
    <citation type="submission" date="2021-01" db="UniProtKB">
        <authorList>
            <consortium name="EnsemblMetazoa"/>
        </authorList>
    </citation>
    <scope>IDENTIFICATION</scope>
</reference>